<name>A0A0M4EMY1_DROBS</name>
<sequence length="49" mass="5524">MKATKCSRIYFNMWPRYRLPGLGCCCATWLNGMVIALLPAHQHILLGAC</sequence>
<proteinExistence type="predicted"/>
<gene>
    <name evidence="1" type="ORF">Dbus_chrXg1077</name>
</gene>
<dbReference type="AlphaFoldDB" id="A0A0M4EMY1"/>
<dbReference type="Proteomes" id="UP000494163">
    <property type="component" value="Chromosome X"/>
</dbReference>
<protein>
    <submittedName>
        <fullName evidence="1">Maker325</fullName>
    </submittedName>
</protein>
<reference evidence="1 2" key="1">
    <citation type="submission" date="2015-08" db="EMBL/GenBank/DDBJ databases">
        <title>Ancestral chromatin configuration constrains chromatin evolution on differentiating sex chromosomes in Drosophila.</title>
        <authorList>
            <person name="Zhou Q."/>
            <person name="Bachtrog D."/>
        </authorList>
    </citation>
    <scope>NUCLEOTIDE SEQUENCE [LARGE SCALE GENOMIC DNA]</scope>
    <source>
        <tissue evidence="1">Whole larvae</tissue>
    </source>
</reference>
<keyword evidence="2" id="KW-1185">Reference proteome</keyword>
<feature type="non-terminal residue" evidence="1">
    <location>
        <position position="49"/>
    </location>
</feature>
<dbReference type="EMBL" id="CP012528">
    <property type="protein sequence ID" value="ALC49221.1"/>
    <property type="molecule type" value="Genomic_DNA"/>
</dbReference>
<evidence type="ECO:0000313" key="2">
    <source>
        <dbReference type="Proteomes" id="UP000494163"/>
    </source>
</evidence>
<evidence type="ECO:0000313" key="1">
    <source>
        <dbReference type="EMBL" id="ALC49221.1"/>
    </source>
</evidence>
<organism evidence="1 2">
    <name type="scientific">Drosophila busckii</name>
    <name type="common">Fruit fly</name>
    <dbReference type="NCBI Taxonomy" id="30019"/>
    <lineage>
        <taxon>Eukaryota</taxon>
        <taxon>Metazoa</taxon>
        <taxon>Ecdysozoa</taxon>
        <taxon>Arthropoda</taxon>
        <taxon>Hexapoda</taxon>
        <taxon>Insecta</taxon>
        <taxon>Pterygota</taxon>
        <taxon>Neoptera</taxon>
        <taxon>Endopterygota</taxon>
        <taxon>Diptera</taxon>
        <taxon>Brachycera</taxon>
        <taxon>Muscomorpha</taxon>
        <taxon>Ephydroidea</taxon>
        <taxon>Drosophilidae</taxon>
        <taxon>Drosophila</taxon>
    </lineage>
</organism>
<accession>A0A0M4EMY1</accession>